<dbReference type="GO" id="GO:0030975">
    <property type="term" value="F:thiamine binding"/>
    <property type="evidence" value="ECO:0007669"/>
    <property type="project" value="InterPro"/>
</dbReference>
<evidence type="ECO:0000313" key="8">
    <source>
        <dbReference type="Proteomes" id="UP000754750"/>
    </source>
</evidence>
<protein>
    <recommendedName>
        <fullName evidence="5">Thiamine diphosphokinase</fullName>
        <ecNumber evidence="5">2.7.6.2</ecNumber>
    </recommendedName>
</protein>
<proteinExistence type="predicted"/>
<dbReference type="Pfam" id="PF04263">
    <property type="entry name" value="TPK_catalytic"/>
    <property type="match status" value="1"/>
</dbReference>
<dbReference type="EC" id="2.7.6.2" evidence="5"/>
<dbReference type="InterPro" id="IPR007373">
    <property type="entry name" value="Thiamin_PyroPKinase_B1-bd"/>
</dbReference>
<organism evidence="7 8">
    <name type="scientific">Faecalispora sporosphaeroides</name>
    <dbReference type="NCBI Taxonomy" id="1549"/>
    <lineage>
        <taxon>Bacteria</taxon>
        <taxon>Bacillati</taxon>
        <taxon>Bacillota</taxon>
        <taxon>Clostridia</taxon>
        <taxon>Eubacteriales</taxon>
        <taxon>Oscillospiraceae</taxon>
        <taxon>Faecalispora</taxon>
    </lineage>
</organism>
<dbReference type="NCBIfam" id="TIGR01378">
    <property type="entry name" value="thi_PPkinase"/>
    <property type="match status" value="1"/>
</dbReference>
<dbReference type="SMART" id="SM00983">
    <property type="entry name" value="TPK_B1_binding"/>
    <property type="match status" value="1"/>
</dbReference>
<dbReference type="InterPro" id="IPR053149">
    <property type="entry name" value="TPK"/>
</dbReference>
<evidence type="ECO:0000256" key="4">
    <source>
        <dbReference type="ARBA" id="ARBA00022840"/>
    </source>
</evidence>
<accession>A0A928Q4M8</accession>
<dbReference type="Proteomes" id="UP000754750">
    <property type="component" value="Unassembled WGS sequence"/>
</dbReference>
<dbReference type="SUPFAM" id="SSF63862">
    <property type="entry name" value="Thiamin pyrophosphokinase, substrate-binding domain"/>
    <property type="match status" value="1"/>
</dbReference>
<reference evidence="7" key="1">
    <citation type="submission" date="2019-04" db="EMBL/GenBank/DDBJ databases">
        <title>Evolution of Biomass-Degrading Anaerobic Consortia Revealed by Metagenomics.</title>
        <authorList>
            <person name="Peng X."/>
        </authorList>
    </citation>
    <scope>NUCLEOTIDE SEQUENCE</scope>
    <source>
        <strain evidence="7">SIG551</strain>
    </source>
</reference>
<dbReference type="InterPro" id="IPR036371">
    <property type="entry name" value="TPK_B1-bd_sf"/>
</dbReference>
<evidence type="ECO:0000259" key="6">
    <source>
        <dbReference type="SMART" id="SM00983"/>
    </source>
</evidence>
<dbReference type="Gene3D" id="3.40.50.10240">
    <property type="entry name" value="Thiamin pyrophosphokinase, catalytic domain"/>
    <property type="match status" value="1"/>
</dbReference>
<dbReference type="InterPro" id="IPR036759">
    <property type="entry name" value="TPK_catalytic_sf"/>
</dbReference>
<keyword evidence="2" id="KW-0547">Nucleotide-binding</keyword>
<dbReference type="GO" id="GO:0016301">
    <property type="term" value="F:kinase activity"/>
    <property type="evidence" value="ECO:0007669"/>
    <property type="project" value="UniProtKB-KW"/>
</dbReference>
<sequence length="220" mass="23948">MKTCVIIGAAPVENRKQMEEFCADAFVICADGGLDVAAQHGIVPNLLVGDFDSVRTQPPQGVETIRLPVHKDDTDTMFAIREAIRRGYQEFVLLGVLGGERFDHSYAALCALQFIAMQNCRGVLVGDHCQVFVLSSGRLRLRDMTGQTVSVFPFGTPSCMVTYQGLEYPLNRHTLYSQDPLGVSNRITEPVAEIILHAGIALIIAVDNAQADRGEAAEPS</sequence>
<evidence type="ECO:0000256" key="3">
    <source>
        <dbReference type="ARBA" id="ARBA00022777"/>
    </source>
</evidence>
<gene>
    <name evidence="7" type="ORF">E7512_05125</name>
</gene>
<feature type="domain" description="Thiamin pyrophosphokinase thiamin-binding" evidence="6">
    <location>
        <begin position="137"/>
        <end position="202"/>
    </location>
</feature>
<dbReference type="RefSeq" id="WP_020071763.1">
    <property type="nucleotide sequence ID" value="NZ_JBKWRC010000001.1"/>
</dbReference>
<dbReference type="SUPFAM" id="SSF63999">
    <property type="entry name" value="Thiamin pyrophosphokinase, catalytic domain"/>
    <property type="match status" value="1"/>
</dbReference>
<evidence type="ECO:0000256" key="2">
    <source>
        <dbReference type="ARBA" id="ARBA00022741"/>
    </source>
</evidence>
<dbReference type="AlphaFoldDB" id="A0A928Q4M8"/>
<evidence type="ECO:0000256" key="1">
    <source>
        <dbReference type="ARBA" id="ARBA00022679"/>
    </source>
</evidence>
<dbReference type="Pfam" id="PF04265">
    <property type="entry name" value="TPK_B1_binding"/>
    <property type="match status" value="1"/>
</dbReference>
<dbReference type="InterPro" id="IPR006282">
    <property type="entry name" value="Thi_PPkinase"/>
</dbReference>
<dbReference type="PANTHER" id="PTHR41299">
    <property type="entry name" value="THIAMINE PYROPHOSPHOKINASE"/>
    <property type="match status" value="1"/>
</dbReference>
<dbReference type="InterPro" id="IPR007371">
    <property type="entry name" value="TPK_catalytic"/>
</dbReference>
<dbReference type="PANTHER" id="PTHR41299:SF1">
    <property type="entry name" value="THIAMINE PYROPHOSPHOKINASE"/>
    <property type="match status" value="1"/>
</dbReference>
<keyword evidence="1 7" id="KW-0808">Transferase</keyword>
<dbReference type="GO" id="GO:0004788">
    <property type="term" value="F:thiamine diphosphokinase activity"/>
    <property type="evidence" value="ECO:0007669"/>
    <property type="project" value="UniProtKB-UniRule"/>
</dbReference>
<comment type="caution">
    <text evidence="7">The sequence shown here is derived from an EMBL/GenBank/DDBJ whole genome shotgun (WGS) entry which is preliminary data.</text>
</comment>
<keyword evidence="3" id="KW-0418">Kinase</keyword>
<dbReference type="GO" id="GO:0005524">
    <property type="term" value="F:ATP binding"/>
    <property type="evidence" value="ECO:0007669"/>
    <property type="project" value="UniProtKB-KW"/>
</dbReference>
<evidence type="ECO:0000256" key="5">
    <source>
        <dbReference type="NCBIfam" id="TIGR01378"/>
    </source>
</evidence>
<name>A0A928Q4M8_9FIRM</name>
<dbReference type="GO" id="GO:0009229">
    <property type="term" value="P:thiamine diphosphate biosynthetic process"/>
    <property type="evidence" value="ECO:0007669"/>
    <property type="project" value="InterPro"/>
</dbReference>
<dbReference type="EMBL" id="SVNY01000002">
    <property type="protein sequence ID" value="MBE6832952.1"/>
    <property type="molecule type" value="Genomic_DNA"/>
</dbReference>
<keyword evidence="4" id="KW-0067">ATP-binding</keyword>
<dbReference type="CDD" id="cd07995">
    <property type="entry name" value="TPK"/>
    <property type="match status" value="1"/>
</dbReference>
<dbReference type="GO" id="GO:0006772">
    <property type="term" value="P:thiamine metabolic process"/>
    <property type="evidence" value="ECO:0007669"/>
    <property type="project" value="UniProtKB-UniRule"/>
</dbReference>
<evidence type="ECO:0000313" key="7">
    <source>
        <dbReference type="EMBL" id="MBE6832952.1"/>
    </source>
</evidence>